<feature type="transmembrane region" description="Helical" evidence="1">
    <location>
        <begin position="9"/>
        <end position="27"/>
    </location>
</feature>
<organism evidence="2 3">
    <name type="scientific">Autumnicola lenta</name>
    <dbReference type="NCBI Taxonomy" id="3075593"/>
    <lineage>
        <taxon>Bacteria</taxon>
        <taxon>Pseudomonadati</taxon>
        <taxon>Bacteroidota</taxon>
        <taxon>Flavobacteriia</taxon>
        <taxon>Flavobacteriales</taxon>
        <taxon>Flavobacteriaceae</taxon>
        <taxon>Autumnicola</taxon>
    </lineage>
</organism>
<feature type="transmembrane region" description="Helical" evidence="1">
    <location>
        <begin position="39"/>
        <end position="58"/>
    </location>
</feature>
<keyword evidence="1" id="KW-1133">Transmembrane helix</keyword>
<dbReference type="RefSeq" id="WP_311495861.1">
    <property type="nucleotide sequence ID" value="NZ_JAVRHO010000020.1"/>
</dbReference>
<name>A0ABU3CN25_9FLAO</name>
<evidence type="ECO:0000313" key="3">
    <source>
        <dbReference type="Proteomes" id="UP001245285"/>
    </source>
</evidence>
<dbReference type="EMBL" id="JAVRHO010000020">
    <property type="protein sequence ID" value="MDT0647762.1"/>
    <property type="molecule type" value="Genomic_DNA"/>
</dbReference>
<keyword evidence="1" id="KW-0472">Membrane</keyword>
<dbReference type="Proteomes" id="UP001245285">
    <property type="component" value="Unassembled WGS sequence"/>
</dbReference>
<evidence type="ECO:0000256" key="1">
    <source>
        <dbReference type="SAM" id="Phobius"/>
    </source>
</evidence>
<feature type="transmembrane region" description="Helical" evidence="1">
    <location>
        <begin position="70"/>
        <end position="89"/>
    </location>
</feature>
<evidence type="ECO:0000313" key="2">
    <source>
        <dbReference type="EMBL" id="MDT0647762.1"/>
    </source>
</evidence>
<protein>
    <submittedName>
        <fullName evidence="2">Uncharacterized protein</fullName>
    </submittedName>
</protein>
<reference evidence="2 3" key="1">
    <citation type="submission" date="2023-09" db="EMBL/GenBank/DDBJ databases">
        <authorList>
            <person name="Rey-Velasco X."/>
        </authorList>
    </citation>
    <scope>NUCLEOTIDE SEQUENCE [LARGE SCALE GENOMIC DNA]</scope>
    <source>
        <strain evidence="2 3">F260</strain>
    </source>
</reference>
<feature type="transmembrane region" description="Helical" evidence="1">
    <location>
        <begin position="109"/>
        <end position="132"/>
    </location>
</feature>
<comment type="caution">
    <text evidence="2">The sequence shown here is derived from an EMBL/GenBank/DDBJ whole genome shotgun (WGS) entry which is preliminary data.</text>
</comment>
<accession>A0ABU3CN25</accession>
<feature type="non-terminal residue" evidence="2">
    <location>
        <position position="178"/>
    </location>
</feature>
<gene>
    <name evidence="2" type="ORF">RM545_13765</name>
</gene>
<proteinExistence type="predicted"/>
<keyword evidence="3" id="KW-1185">Reference proteome</keyword>
<keyword evidence="1" id="KW-0812">Transmembrane</keyword>
<sequence length="178" mass="20920">MKNWFKKKIYFIAFAIVFFGLAYWVSYNEEENEIPYSYLLYYIAISSTAGILPDWVVFKQVKNIIGLPAALLMMTAPLIEVFFFFMYAFVFPFFGTYKLVILISNLFEIVLNAATILYLVLVIGTIFTTLFCEKIIKLINYVMNYEHSNKRIKSNLDLALSLANKNRIRFFIYLSFFL</sequence>